<sequence length="42" mass="4898">MVETARGWIARVILQSKSNASGGWWREKTATISWWREKSIYG</sequence>
<evidence type="ECO:0000313" key="1">
    <source>
        <dbReference type="EnsemblPlants" id="MELO3C000721.2.1"/>
    </source>
</evidence>
<protein>
    <submittedName>
        <fullName evidence="1">Uncharacterized protein</fullName>
    </submittedName>
</protein>
<dbReference type="Gramene" id="MELO3C000721.2.1">
    <property type="protein sequence ID" value="MELO3C000721.2.1"/>
    <property type="gene ID" value="MELO3C000721.2"/>
</dbReference>
<dbReference type="EnsemblPlants" id="MELO3C000721.2.1">
    <property type="protein sequence ID" value="MELO3C000721.2.1"/>
    <property type="gene ID" value="MELO3C000721.2"/>
</dbReference>
<organism evidence="1">
    <name type="scientific">Cucumis melo</name>
    <name type="common">Muskmelon</name>
    <dbReference type="NCBI Taxonomy" id="3656"/>
    <lineage>
        <taxon>Eukaryota</taxon>
        <taxon>Viridiplantae</taxon>
        <taxon>Streptophyta</taxon>
        <taxon>Embryophyta</taxon>
        <taxon>Tracheophyta</taxon>
        <taxon>Spermatophyta</taxon>
        <taxon>Magnoliopsida</taxon>
        <taxon>eudicotyledons</taxon>
        <taxon>Gunneridae</taxon>
        <taxon>Pentapetalae</taxon>
        <taxon>rosids</taxon>
        <taxon>fabids</taxon>
        <taxon>Cucurbitales</taxon>
        <taxon>Cucurbitaceae</taxon>
        <taxon>Benincaseae</taxon>
        <taxon>Cucumis</taxon>
    </lineage>
</organism>
<proteinExistence type="predicted"/>
<name>A0A9I9CCH6_CUCME</name>
<dbReference type="AlphaFoldDB" id="A0A9I9CCH6"/>
<reference evidence="1" key="1">
    <citation type="submission" date="2023-03" db="UniProtKB">
        <authorList>
            <consortium name="EnsemblPlants"/>
        </authorList>
    </citation>
    <scope>IDENTIFICATION</scope>
</reference>
<accession>A0A9I9CCH6</accession>